<evidence type="ECO:0000313" key="1">
    <source>
        <dbReference type="EMBL" id="CAD9094261.1"/>
    </source>
</evidence>
<protein>
    <submittedName>
        <fullName evidence="1">Uncharacterized protein</fullName>
    </submittedName>
</protein>
<proteinExistence type="predicted"/>
<reference evidence="1" key="1">
    <citation type="submission" date="2021-01" db="EMBL/GenBank/DDBJ databases">
        <authorList>
            <person name="Corre E."/>
            <person name="Pelletier E."/>
            <person name="Niang G."/>
            <person name="Scheremetjew M."/>
            <person name="Finn R."/>
            <person name="Kale V."/>
            <person name="Holt S."/>
            <person name="Cochrane G."/>
            <person name="Meng A."/>
            <person name="Brown T."/>
            <person name="Cohen L."/>
        </authorList>
    </citation>
    <scope>NUCLEOTIDE SEQUENCE</scope>
    <source>
        <strain evidence="1">CCAP 1951/1</strain>
    </source>
</reference>
<dbReference type="EMBL" id="HBGF01005233">
    <property type="protein sequence ID" value="CAD9094263.1"/>
    <property type="molecule type" value="Transcribed_RNA"/>
</dbReference>
<name>A0A6U4PQU9_NEODS</name>
<organism evidence="1">
    <name type="scientific">Neobodo designis</name>
    <name type="common">Flagellated protozoan</name>
    <name type="synonym">Bodo designis</name>
    <dbReference type="NCBI Taxonomy" id="312471"/>
    <lineage>
        <taxon>Eukaryota</taxon>
        <taxon>Discoba</taxon>
        <taxon>Euglenozoa</taxon>
        <taxon>Kinetoplastea</taxon>
        <taxon>Metakinetoplastina</taxon>
        <taxon>Neobodonida</taxon>
        <taxon>Neobodo</taxon>
    </lineage>
</organism>
<dbReference type="EMBL" id="HBGF01005232">
    <property type="protein sequence ID" value="CAD9094261.1"/>
    <property type="molecule type" value="Transcribed_RNA"/>
</dbReference>
<sequence>MALPVAREIHQAIVNGKPVPDELRNFVVNENPLEVRLLSIKDEKVRVYSGEAADHQQWDPYANLVISADSPVQIARSPAHPTDHAVKLFFSDEAQLYTAELGRTFVFDGSTLITVFPRELPK</sequence>
<accession>A0A6U4PQU9</accession>
<gene>
    <name evidence="1" type="ORF">NDES1114_LOCUS3561</name>
    <name evidence="2" type="ORF">NDES1114_LOCUS3562</name>
</gene>
<dbReference type="AlphaFoldDB" id="A0A6U4PQU9"/>
<evidence type="ECO:0000313" key="2">
    <source>
        <dbReference type="EMBL" id="CAD9094263.1"/>
    </source>
</evidence>